<evidence type="ECO:0000313" key="7">
    <source>
        <dbReference type="Proteomes" id="UP000198636"/>
    </source>
</evidence>
<dbReference type="Pfam" id="PF04405">
    <property type="entry name" value="ScdA_N"/>
    <property type="match status" value="1"/>
</dbReference>
<comment type="subcellular location">
    <subcellularLocation>
        <location evidence="1">Cytoplasm</location>
    </subcellularLocation>
</comment>
<reference evidence="6 7" key="1">
    <citation type="submission" date="2016-10" db="EMBL/GenBank/DDBJ databases">
        <authorList>
            <person name="de Groot N.N."/>
        </authorList>
    </citation>
    <scope>NUCLEOTIDE SEQUENCE [LARGE SCALE GENOMIC DNA]</scope>
    <source>
        <strain evidence="6 7">DSM 18978</strain>
    </source>
</reference>
<dbReference type="InterPro" id="IPR019903">
    <property type="entry name" value="RIC_family"/>
</dbReference>
<evidence type="ECO:0000256" key="2">
    <source>
        <dbReference type="ARBA" id="ARBA00022490"/>
    </source>
</evidence>
<dbReference type="InterPro" id="IPR038062">
    <property type="entry name" value="ScdA-like_N_sf"/>
</dbReference>
<dbReference type="STRING" id="1120976.SAMN03080606_02624"/>
<dbReference type="Pfam" id="PF01814">
    <property type="entry name" value="Hemerythrin"/>
    <property type="match status" value="1"/>
</dbReference>
<organism evidence="6 7">
    <name type="scientific">Alkaliphilus peptidifermentans DSM 18978</name>
    <dbReference type="NCBI Taxonomy" id="1120976"/>
    <lineage>
        <taxon>Bacteria</taxon>
        <taxon>Bacillati</taxon>
        <taxon>Bacillota</taxon>
        <taxon>Clostridia</taxon>
        <taxon>Peptostreptococcales</taxon>
        <taxon>Natronincolaceae</taxon>
        <taxon>Alkaliphilus</taxon>
    </lineage>
</organism>
<protein>
    <submittedName>
        <fullName evidence="6">Regulator of cell morphogenesis and NO signaling</fullName>
    </submittedName>
</protein>
<dbReference type="Proteomes" id="UP000198636">
    <property type="component" value="Unassembled WGS sequence"/>
</dbReference>
<dbReference type="AlphaFoldDB" id="A0A1G5J2Y5"/>
<dbReference type="PANTHER" id="PTHR36438:SF1">
    <property type="entry name" value="IRON-SULFUR CLUSTER REPAIR PROTEIN YTFE"/>
    <property type="match status" value="1"/>
</dbReference>
<evidence type="ECO:0000259" key="5">
    <source>
        <dbReference type="Pfam" id="PF01814"/>
    </source>
</evidence>
<dbReference type="GO" id="GO:0046872">
    <property type="term" value="F:metal ion binding"/>
    <property type="evidence" value="ECO:0007669"/>
    <property type="project" value="UniProtKB-KW"/>
</dbReference>
<dbReference type="RefSeq" id="WP_091544185.1">
    <property type="nucleotide sequence ID" value="NZ_FMUS01000017.1"/>
</dbReference>
<dbReference type="SUPFAM" id="SSF140683">
    <property type="entry name" value="SP0561-like"/>
    <property type="match status" value="1"/>
</dbReference>
<name>A0A1G5J2Y5_9FIRM</name>
<dbReference type="EMBL" id="FMUS01000017">
    <property type="protein sequence ID" value="SCY82331.1"/>
    <property type="molecule type" value="Genomic_DNA"/>
</dbReference>
<sequence length="237" mass="27438">MENVFTSTHKIGDIVTKLPRAAEIFKAQGIDFCCGGDRPLSVAILEQNLNEDIILAQLNQAYAEAKELKDKGIDWENAGYSQLIDYIIDKHHTYVRKELPRLSDLTAKILKVHWVDNGEVLTKVHKDFHMLKMELEQHLIKEEEILFPMVKDYEKNPSRELLEKILQVNKELEDEHDGAGDLLKSLRKITTNFTVPAGGCNSYILTFKGLEELEWDLFQHIHLENNVLFKRLEEELE</sequence>
<keyword evidence="2" id="KW-0963">Cytoplasm</keyword>
<dbReference type="GO" id="GO:0005737">
    <property type="term" value="C:cytoplasm"/>
    <property type="evidence" value="ECO:0007669"/>
    <property type="project" value="UniProtKB-SubCell"/>
</dbReference>
<proteinExistence type="predicted"/>
<keyword evidence="3" id="KW-0479">Metal-binding</keyword>
<evidence type="ECO:0000313" key="6">
    <source>
        <dbReference type="EMBL" id="SCY82331.1"/>
    </source>
</evidence>
<gene>
    <name evidence="6" type="ORF">SAMN03080606_02624</name>
</gene>
<evidence type="ECO:0000256" key="4">
    <source>
        <dbReference type="ARBA" id="ARBA00023004"/>
    </source>
</evidence>
<keyword evidence="7" id="KW-1185">Reference proteome</keyword>
<dbReference type="Gene3D" id="1.20.120.520">
    <property type="entry name" value="nmb1532 protein domain like"/>
    <property type="match status" value="1"/>
</dbReference>
<keyword evidence="4" id="KW-0408">Iron</keyword>
<dbReference type="PANTHER" id="PTHR36438">
    <property type="entry name" value="IRON-SULFUR CLUSTER REPAIR PROTEIN YTFE"/>
    <property type="match status" value="1"/>
</dbReference>
<accession>A0A1G5J2Y5</accession>
<evidence type="ECO:0000256" key="1">
    <source>
        <dbReference type="ARBA" id="ARBA00004496"/>
    </source>
</evidence>
<dbReference type="InterPro" id="IPR012312">
    <property type="entry name" value="Hemerythrin-like"/>
</dbReference>
<dbReference type="OrthoDB" id="9797132at2"/>
<evidence type="ECO:0000256" key="3">
    <source>
        <dbReference type="ARBA" id="ARBA00022723"/>
    </source>
</evidence>
<feature type="domain" description="Hemerythrin-like" evidence="5">
    <location>
        <begin position="85"/>
        <end position="232"/>
    </location>
</feature>
<dbReference type="NCBIfam" id="TIGR03652">
    <property type="entry name" value="FeS_repair_RIC"/>
    <property type="match status" value="1"/>
</dbReference>